<evidence type="ECO:0000313" key="3">
    <source>
        <dbReference type="EMBL" id="SEN19435.1"/>
    </source>
</evidence>
<evidence type="ECO:0000259" key="2">
    <source>
        <dbReference type="Pfam" id="PF18902"/>
    </source>
</evidence>
<keyword evidence="1" id="KW-0472">Membrane</keyword>
<dbReference type="InterPro" id="IPR043717">
    <property type="entry name" value="DUF5658"/>
</dbReference>
<reference evidence="4" key="1">
    <citation type="submission" date="2016-10" db="EMBL/GenBank/DDBJ databases">
        <authorList>
            <person name="Varghese N."/>
            <person name="Submissions S."/>
        </authorList>
    </citation>
    <scope>NUCLEOTIDE SEQUENCE [LARGE SCALE GENOMIC DNA]</scope>
    <source>
        <strain evidence="4">IBRC-M 10043</strain>
    </source>
</reference>
<feature type="domain" description="DUF5658" evidence="2">
    <location>
        <begin position="25"/>
        <end position="109"/>
    </location>
</feature>
<dbReference type="AlphaFoldDB" id="A0A1H8EIW8"/>
<gene>
    <name evidence="3" type="ORF">SAMN05216388_100227</name>
</gene>
<dbReference type="OrthoDB" id="270892at2157"/>
<organism evidence="3 4">
    <name type="scientific">Halorientalis persicus</name>
    <dbReference type="NCBI Taxonomy" id="1367881"/>
    <lineage>
        <taxon>Archaea</taxon>
        <taxon>Methanobacteriati</taxon>
        <taxon>Methanobacteriota</taxon>
        <taxon>Stenosarchaea group</taxon>
        <taxon>Halobacteria</taxon>
        <taxon>Halobacteriales</taxon>
        <taxon>Haloarculaceae</taxon>
        <taxon>Halorientalis</taxon>
    </lineage>
</organism>
<feature type="transmembrane region" description="Helical" evidence="1">
    <location>
        <begin position="91"/>
        <end position="113"/>
    </location>
</feature>
<sequence>MENSAVVSPLDGFVEMRSWLWWLSITFYGIGDVLTTATTQLAGPVAEGSPVVGWAAGAYGLLGLVGLKIVAFAVAYAVWRSVDHPHNVGVPLALSVLGVGLTTWNLVVIGATFSG</sequence>
<keyword evidence="4" id="KW-1185">Reference proteome</keyword>
<name>A0A1H8EIW8_9EURY</name>
<feature type="transmembrane region" description="Helical" evidence="1">
    <location>
        <begin position="20"/>
        <end position="39"/>
    </location>
</feature>
<keyword evidence="1" id="KW-1133">Transmembrane helix</keyword>
<accession>A0A1H8EIW8</accession>
<evidence type="ECO:0000313" key="4">
    <source>
        <dbReference type="Proteomes" id="UP000198775"/>
    </source>
</evidence>
<feature type="transmembrane region" description="Helical" evidence="1">
    <location>
        <begin position="51"/>
        <end position="79"/>
    </location>
</feature>
<evidence type="ECO:0000256" key="1">
    <source>
        <dbReference type="SAM" id="Phobius"/>
    </source>
</evidence>
<dbReference type="RefSeq" id="WP_092657185.1">
    <property type="nucleotide sequence ID" value="NZ_FOCX01000002.1"/>
</dbReference>
<dbReference type="Proteomes" id="UP000198775">
    <property type="component" value="Unassembled WGS sequence"/>
</dbReference>
<dbReference type="EMBL" id="FOCX01000002">
    <property type="protein sequence ID" value="SEN19435.1"/>
    <property type="molecule type" value="Genomic_DNA"/>
</dbReference>
<proteinExistence type="predicted"/>
<protein>
    <recommendedName>
        <fullName evidence="2">DUF5658 domain-containing protein</fullName>
    </recommendedName>
</protein>
<keyword evidence="1" id="KW-0812">Transmembrane</keyword>
<dbReference type="Pfam" id="PF18902">
    <property type="entry name" value="DUF5658"/>
    <property type="match status" value="1"/>
</dbReference>